<keyword evidence="10" id="KW-0998">Cell outer membrane</keyword>
<evidence type="ECO:0000259" key="13">
    <source>
        <dbReference type="Pfam" id="PF03895"/>
    </source>
</evidence>
<comment type="similarity">
    <text evidence="3">Belongs to the autotransporter-2 (AT-2) (TC 1.B.40) family.</text>
</comment>
<dbReference type="STRING" id="706434.HMPREF9429_00870"/>
<evidence type="ECO:0000256" key="10">
    <source>
        <dbReference type="ARBA" id="ARBA00023237"/>
    </source>
</evidence>
<dbReference type="SUPFAM" id="SSF54523">
    <property type="entry name" value="Pili subunits"/>
    <property type="match status" value="1"/>
</dbReference>
<dbReference type="PROSITE" id="PS51257">
    <property type="entry name" value="PROKAR_LIPOPROTEIN"/>
    <property type="match status" value="1"/>
</dbReference>
<evidence type="ECO:0000256" key="6">
    <source>
        <dbReference type="ARBA" id="ARBA00022692"/>
    </source>
</evidence>
<keyword evidence="4" id="KW-0813">Transport</keyword>
<evidence type="ECO:0000256" key="12">
    <source>
        <dbReference type="SAM" id="SignalP"/>
    </source>
</evidence>
<accession>E2ZBN8</accession>
<evidence type="ECO:0000256" key="8">
    <source>
        <dbReference type="ARBA" id="ARBA00022927"/>
    </source>
</evidence>
<dbReference type="Pfam" id="PF03895">
    <property type="entry name" value="YadA_anchor"/>
    <property type="match status" value="1"/>
</dbReference>
<dbReference type="HOGENOM" id="CLU_598442_0_0_9"/>
<keyword evidence="9" id="KW-0472">Membrane</keyword>
<keyword evidence="5" id="KW-1134">Transmembrane beta strand</keyword>
<evidence type="ECO:0000259" key="14">
    <source>
        <dbReference type="Pfam" id="PF05662"/>
    </source>
</evidence>
<dbReference type="GO" id="GO:0015031">
    <property type="term" value="P:protein transport"/>
    <property type="evidence" value="ECO:0007669"/>
    <property type="project" value="UniProtKB-KW"/>
</dbReference>
<evidence type="ECO:0000256" key="3">
    <source>
        <dbReference type="ARBA" id="ARBA00005848"/>
    </source>
</evidence>
<dbReference type="InterPro" id="IPR045584">
    <property type="entry name" value="Pilin-like"/>
</dbReference>
<dbReference type="GO" id="GO:0009279">
    <property type="term" value="C:cell outer membrane"/>
    <property type="evidence" value="ECO:0007669"/>
    <property type="project" value="UniProtKB-SubCell"/>
</dbReference>
<sequence length="458" mass="46949">MNHMTKMQLSAVLAVFAVAASCPAQGADTPIVSSGGAAYNIGLQGASFTNSDNVYLGGQTGAANSNPYAHTGDPNARGNNIAVGRLSLNGSNGGGNVALGAKAFVEGKGDYNFLGNFAAGFKSTLSDTIAIGSFAGANATGNKNVWLGAGQAGGSTGNNTVLIGSNSNVTGNFNYGMGHGIILNGDDNAAVGAYNKIEGNRSGAFGVGTYNVSTVAGDDSYSVGNNNRVSANNTFVVGNNVTTSLENGVVLGNNSTAESSDVVGTPDYTYSDGTTVSYAGKVPVSTVSVGASGQERTITHVAAGRVSENSTDAVNGSQLYGANRQIDNLYSHIAGLGKEADKGSARAAALAALHPLQFDPDNRLQVMGGYGHYKNANALALGIGYYKRENLLFTAGATFSEHIMANIGVSYKLGEENTSQKISPASYNALEQRVDILEAQNKQLQETVAMLVKKMNEK</sequence>
<protein>
    <submittedName>
        <fullName evidence="15">Hep/Hag repeat protein</fullName>
    </submittedName>
</protein>
<evidence type="ECO:0000256" key="2">
    <source>
        <dbReference type="ARBA" id="ARBA00004442"/>
    </source>
</evidence>
<dbReference type="eggNOG" id="COG5295">
    <property type="taxonomic scope" value="Bacteria"/>
</dbReference>
<comment type="subcellular location">
    <subcellularLocation>
        <location evidence="2">Cell outer membrane</location>
    </subcellularLocation>
    <subcellularLocation>
        <location evidence="1">Cell surface</location>
    </subcellularLocation>
</comment>
<evidence type="ECO:0000313" key="15">
    <source>
        <dbReference type="EMBL" id="EFQ04266.1"/>
    </source>
</evidence>
<dbReference type="InterPro" id="IPR008635">
    <property type="entry name" value="Coiled_stalk_dom"/>
</dbReference>
<feature type="chain" id="PRO_5003166042" evidence="12">
    <location>
        <begin position="27"/>
        <end position="458"/>
    </location>
</feature>
<dbReference type="AlphaFoldDB" id="E2ZBN8"/>
<feature type="domain" description="Trimeric autotransporter adhesin YadA-like C-terminal membrane anchor" evidence="13">
    <location>
        <begin position="357"/>
        <end position="412"/>
    </location>
</feature>
<feature type="signal peptide" evidence="12">
    <location>
        <begin position="1"/>
        <end position="26"/>
    </location>
</feature>
<dbReference type="Gene3D" id="3.30.1300.30">
    <property type="entry name" value="GSPII I/J protein-like"/>
    <property type="match status" value="1"/>
</dbReference>
<reference evidence="15 16" key="1">
    <citation type="submission" date="2010-08" db="EMBL/GenBank/DDBJ databases">
        <authorList>
            <person name="Weinstock G."/>
            <person name="Sodergren E."/>
            <person name="Clifton S."/>
            <person name="Fulton L."/>
            <person name="Fulton B."/>
            <person name="Courtney L."/>
            <person name="Fronick C."/>
            <person name="Harrison M."/>
            <person name="Strong C."/>
            <person name="Farmer C."/>
            <person name="Delahaunty K."/>
            <person name="Markovic C."/>
            <person name="Hall O."/>
            <person name="Minx P."/>
            <person name="Tomlinson C."/>
            <person name="Mitreva M."/>
            <person name="Hou S."/>
            <person name="Chen J."/>
            <person name="Wollam A."/>
            <person name="Pepin K.H."/>
            <person name="Johnson M."/>
            <person name="Bhonagiri V."/>
            <person name="Zhang X."/>
            <person name="Suruliraj S."/>
            <person name="Warren W."/>
            <person name="Chinwalla A."/>
            <person name="Mardis E.R."/>
            <person name="Wilson R.K."/>
        </authorList>
    </citation>
    <scope>NUCLEOTIDE SEQUENCE [LARGE SCALE GENOMIC DNA]</scope>
    <source>
        <strain evidence="15 16">F0359</strain>
    </source>
</reference>
<proteinExistence type="inferred from homology"/>
<keyword evidence="6" id="KW-0812">Transmembrane</keyword>
<keyword evidence="16" id="KW-1185">Reference proteome</keyword>
<gene>
    <name evidence="15" type="ORF">HMPREF9429_00870</name>
</gene>
<evidence type="ECO:0000256" key="7">
    <source>
        <dbReference type="ARBA" id="ARBA00022729"/>
    </source>
</evidence>
<dbReference type="GO" id="GO:0009986">
    <property type="term" value="C:cell surface"/>
    <property type="evidence" value="ECO:0007669"/>
    <property type="project" value="UniProtKB-SubCell"/>
</dbReference>
<evidence type="ECO:0000256" key="9">
    <source>
        <dbReference type="ARBA" id="ARBA00023136"/>
    </source>
</evidence>
<name>E2ZBN8_9FIRM</name>
<dbReference type="SUPFAM" id="SSF101967">
    <property type="entry name" value="Adhesin YadA, collagen-binding domain"/>
    <property type="match status" value="1"/>
</dbReference>
<evidence type="ECO:0000313" key="16">
    <source>
        <dbReference type="Proteomes" id="UP000003195"/>
    </source>
</evidence>
<dbReference type="Gene3D" id="1.20.5.170">
    <property type="match status" value="1"/>
</dbReference>
<feature type="coiled-coil region" evidence="11">
    <location>
        <begin position="427"/>
        <end position="454"/>
    </location>
</feature>
<evidence type="ECO:0000256" key="5">
    <source>
        <dbReference type="ARBA" id="ARBA00022452"/>
    </source>
</evidence>
<dbReference type="EMBL" id="AECS01000036">
    <property type="protein sequence ID" value="EFQ04266.1"/>
    <property type="molecule type" value="Genomic_DNA"/>
</dbReference>
<dbReference type="Pfam" id="PF05662">
    <property type="entry name" value="YadA_stalk"/>
    <property type="match status" value="1"/>
</dbReference>
<dbReference type="Gene3D" id="2.150.10.10">
    <property type="entry name" value="Serralysin-like metalloprotease, C-terminal"/>
    <property type="match status" value="1"/>
</dbReference>
<dbReference type="InterPro" id="IPR011049">
    <property type="entry name" value="Serralysin-like_metalloprot_C"/>
</dbReference>
<comment type="caution">
    <text evidence="15">The sequence shown here is derived from an EMBL/GenBank/DDBJ whole genome shotgun (WGS) entry which is preliminary data.</text>
</comment>
<evidence type="ECO:0000256" key="1">
    <source>
        <dbReference type="ARBA" id="ARBA00004241"/>
    </source>
</evidence>
<evidence type="ECO:0000256" key="4">
    <source>
        <dbReference type="ARBA" id="ARBA00022448"/>
    </source>
</evidence>
<dbReference type="InterPro" id="IPR005594">
    <property type="entry name" value="YadA_C"/>
</dbReference>
<keyword evidence="8" id="KW-0653">Protein transport</keyword>
<evidence type="ECO:0000256" key="11">
    <source>
        <dbReference type="SAM" id="Coils"/>
    </source>
</evidence>
<dbReference type="OrthoDB" id="1632176at2"/>
<keyword evidence="7 12" id="KW-0732">Signal</keyword>
<feature type="domain" description="Trimeric autotransporter adhesin YadA-like stalk" evidence="14">
    <location>
        <begin position="298"/>
        <end position="330"/>
    </location>
</feature>
<dbReference type="Proteomes" id="UP000003195">
    <property type="component" value="Unassembled WGS sequence"/>
</dbReference>
<organism evidence="15 16">
    <name type="scientific">Megasphaera micronuciformis F0359</name>
    <dbReference type="NCBI Taxonomy" id="706434"/>
    <lineage>
        <taxon>Bacteria</taxon>
        <taxon>Bacillati</taxon>
        <taxon>Bacillota</taxon>
        <taxon>Negativicutes</taxon>
        <taxon>Veillonellales</taxon>
        <taxon>Veillonellaceae</taxon>
        <taxon>Megasphaera</taxon>
    </lineage>
</organism>
<keyword evidence="11" id="KW-0175">Coiled coil</keyword>